<dbReference type="PANTHER" id="PTHR42718:SF41">
    <property type="entry name" value="MFS TRANSPORTER OF UNKOWN SPECIFICITY (AFU_ORTHOLOGUE AFUA_5G09940)-RELATED"/>
    <property type="match status" value="1"/>
</dbReference>
<evidence type="ECO:0000313" key="7">
    <source>
        <dbReference type="EMBL" id="KAK7735389.1"/>
    </source>
</evidence>
<dbReference type="Pfam" id="PF07690">
    <property type="entry name" value="MFS_1"/>
    <property type="match status" value="1"/>
</dbReference>
<sequence>MTTTEVRDMEPSIEPVFNRVVTSDAHPLAVDILGPAGTEVTLGKKKRYIITFLILLCNLTQFISMFSTVAGGFEFSRQLGRPVGPGQANRMASAYSLTQSAFVLISGRLGAIYGHQRLMLLGGAIIVLFYIANAFCPTYDYFVAVRALTGVGGGILMPNAVATLTIMVPPGSARNITLAIFAASPPIGAWIGAMIAGAFLQYSQWKWHFIFL</sequence>
<keyword evidence="4 5" id="KW-0472">Membrane</keyword>
<accession>A0ABR1PF85</accession>
<dbReference type="InterPro" id="IPR011701">
    <property type="entry name" value="MFS"/>
</dbReference>
<organism evidence="7 8">
    <name type="scientific">Diaporthe eres</name>
    <name type="common">Phomopsis oblonga</name>
    <dbReference type="NCBI Taxonomy" id="83184"/>
    <lineage>
        <taxon>Eukaryota</taxon>
        <taxon>Fungi</taxon>
        <taxon>Dikarya</taxon>
        <taxon>Ascomycota</taxon>
        <taxon>Pezizomycotina</taxon>
        <taxon>Sordariomycetes</taxon>
        <taxon>Sordariomycetidae</taxon>
        <taxon>Diaporthales</taxon>
        <taxon>Diaporthaceae</taxon>
        <taxon>Diaporthe</taxon>
        <taxon>Diaporthe eres species complex</taxon>
    </lineage>
</organism>
<proteinExistence type="predicted"/>
<protein>
    <recommendedName>
        <fullName evidence="6">Major facilitator superfamily (MFS) profile domain-containing protein</fullName>
    </recommendedName>
</protein>
<evidence type="ECO:0000256" key="3">
    <source>
        <dbReference type="ARBA" id="ARBA00022989"/>
    </source>
</evidence>
<feature type="transmembrane region" description="Helical" evidence="5">
    <location>
        <begin position="178"/>
        <end position="202"/>
    </location>
</feature>
<evidence type="ECO:0000256" key="5">
    <source>
        <dbReference type="SAM" id="Phobius"/>
    </source>
</evidence>
<dbReference type="InterPro" id="IPR036259">
    <property type="entry name" value="MFS_trans_sf"/>
</dbReference>
<evidence type="ECO:0000313" key="8">
    <source>
        <dbReference type="Proteomes" id="UP001430848"/>
    </source>
</evidence>
<keyword evidence="3 5" id="KW-1133">Transmembrane helix</keyword>
<evidence type="ECO:0000256" key="4">
    <source>
        <dbReference type="ARBA" id="ARBA00023136"/>
    </source>
</evidence>
<name>A0ABR1PF85_DIAER</name>
<dbReference type="EMBL" id="JAKNSF020000013">
    <property type="protein sequence ID" value="KAK7735389.1"/>
    <property type="molecule type" value="Genomic_DNA"/>
</dbReference>
<dbReference type="Gene3D" id="1.20.1250.20">
    <property type="entry name" value="MFS general substrate transporter like domains"/>
    <property type="match status" value="1"/>
</dbReference>
<dbReference type="PANTHER" id="PTHR42718">
    <property type="entry name" value="MAJOR FACILITATOR SUPERFAMILY MULTIDRUG TRANSPORTER MFSC"/>
    <property type="match status" value="1"/>
</dbReference>
<dbReference type="SUPFAM" id="SSF103473">
    <property type="entry name" value="MFS general substrate transporter"/>
    <property type="match status" value="1"/>
</dbReference>
<keyword evidence="2 5" id="KW-0812">Transmembrane</keyword>
<reference evidence="7 8" key="1">
    <citation type="submission" date="2024-02" db="EMBL/GenBank/DDBJ databases">
        <title>De novo assembly and annotation of 12 fungi associated with fruit tree decline syndrome in Ontario, Canada.</title>
        <authorList>
            <person name="Sulman M."/>
            <person name="Ellouze W."/>
            <person name="Ilyukhin E."/>
        </authorList>
    </citation>
    <scope>NUCLEOTIDE SEQUENCE [LARGE SCALE GENOMIC DNA]</scope>
    <source>
        <strain evidence="7 8">M169</strain>
    </source>
</reference>
<keyword evidence="8" id="KW-1185">Reference proteome</keyword>
<comment type="subcellular location">
    <subcellularLocation>
        <location evidence="1">Membrane</location>
        <topology evidence="1">Multi-pass membrane protein</topology>
    </subcellularLocation>
</comment>
<comment type="caution">
    <text evidence="7">The sequence shown here is derived from an EMBL/GenBank/DDBJ whole genome shotgun (WGS) entry which is preliminary data.</text>
</comment>
<feature type="transmembrane region" description="Helical" evidence="5">
    <location>
        <begin position="118"/>
        <end position="135"/>
    </location>
</feature>
<feature type="transmembrane region" description="Helical" evidence="5">
    <location>
        <begin position="141"/>
        <end position="166"/>
    </location>
</feature>
<feature type="domain" description="Major facilitator superfamily (MFS) profile" evidence="6">
    <location>
        <begin position="50"/>
        <end position="212"/>
    </location>
</feature>
<evidence type="ECO:0000259" key="6">
    <source>
        <dbReference type="PROSITE" id="PS50850"/>
    </source>
</evidence>
<dbReference type="InterPro" id="IPR020846">
    <property type="entry name" value="MFS_dom"/>
</dbReference>
<evidence type="ECO:0000256" key="2">
    <source>
        <dbReference type="ARBA" id="ARBA00022692"/>
    </source>
</evidence>
<feature type="transmembrane region" description="Helical" evidence="5">
    <location>
        <begin position="48"/>
        <end position="73"/>
    </location>
</feature>
<dbReference type="PROSITE" id="PS50850">
    <property type="entry name" value="MFS"/>
    <property type="match status" value="1"/>
</dbReference>
<gene>
    <name evidence="7" type="ORF">SLS63_003859</name>
</gene>
<evidence type="ECO:0000256" key="1">
    <source>
        <dbReference type="ARBA" id="ARBA00004141"/>
    </source>
</evidence>
<dbReference type="Proteomes" id="UP001430848">
    <property type="component" value="Unassembled WGS sequence"/>
</dbReference>